<keyword evidence="1" id="KW-1133">Transmembrane helix</keyword>
<accession>A0A671S662</accession>
<proteinExistence type="predicted"/>
<dbReference type="Ensembl" id="ENSSANT00000097721.1">
    <property type="protein sequence ID" value="ENSSANP00000091994.1"/>
    <property type="gene ID" value="ENSSANG00000045432.1"/>
</dbReference>
<dbReference type="SUPFAM" id="SSF116907">
    <property type="entry name" value="Hook domain"/>
    <property type="match status" value="1"/>
</dbReference>
<reference evidence="2" key="1">
    <citation type="submission" date="2025-08" db="UniProtKB">
        <authorList>
            <consortium name="Ensembl"/>
        </authorList>
    </citation>
    <scope>IDENTIFICATION</scope>
</reference>
<dbReference type="GO" id="GO:0030705">
    <property type="term" value="P:cytoskeleton-dependent intracellular transport"/>
    <property type="evidence" value="ECO:0007669"/>
    <property type="project" value="TreeGrafter"/>
</dbReference>
<keyword evidence="1" id="KW-0472">Membrane</keyword>
<evidence type="ECO:0000313" key="2">
    <source>
        <dbReference type="Ensembl" id="ENSSANP00000091994.1"/>
    </source>
</evidence>
<keyword evidence="1" id="KW-0812">Transmembrane</keyword>
<dbReference type="AlphaFoldDB" id="A0A671S662"/>
<evidence type="ECO:0000256" key="1">
    <source>
        <dbReference type="SAM" id="Phobius"/>
    </source>
</evidence>
<keyword evidence="3" id="KW-1185">Reference proteome</keyword>
<protein>
    <submittedName>
        <fullName evidence="2">Uncharacterized protein</fullName>
    </submittedName>
</protein>
<dbReference type="GO" id="GO:0005737">
    <property type="term" value="C:cytoplasm"/>
    <property type="evidence" value="ECO:0007669"/>
    <property type="project" value="TreeGrafter"/>
</dbReference>
<sequence length="117" mass="13239">MTHSMQETQNTVCFVMTSQLLLAGLILYCRNNFMSFFHRNPKGTVQGLNKVNNDVGQRAQNLSVLIYHIKSYYQETLHQLIMTPPPNVLLLGKNPVCGTSALSEKNSFRGLNLMTYT</sequence>
<name>A0A671S662_9TELE</name>
<dbReference type="GO" id="GO:0031122">
    <property type="term" value="P:cytoplasmic microtubule organization"/>
    <property type="evidence" value="ECO:0007669"/>
    <property type="project" value="TreeGrafter"/>
</dbReference>
<feature type="transmembrane region" description="Helical" evidence="1">
    <location>
        <begin position="12"/>
        <end position="29"/>
    </location>
</feature>
<reference evidence="2" key="2">
    <citation type="submission" date="2025-09" db="UniProtKB">
        <authorList>
            <consortium name="Ensembl"/>
        </authorList>
    </citation>
    <scope>IDENTIFICATION</scope>
</reference>
<evidence type="ECO:0000313" key="3">
    <source>
        <dbReference type="Proteomes" id="UP000472260"/>
    </source>
</evidence>
<dbReference type="PANTHER" id="PTHR18947">
    <property type="entry name" value="HOOK PROTEINS"/>
    <property type="match status" value="1"/>
</dbReference>
<dbReference type="Gene3D" id="1.10.418.10">
    <property type="entry name" value="Calponin-like domain"/>
    <property type="match status" value="1"/>
</dbReference>
<dbReference type="InterPro" id="IPR036872">
    <property type="entry name" value="CH_dom_sf"/>
</dbReference>
<organism evidence="2 3">
    <name type="scientific">Sinocyclocheilus anshuiensis</name>
    <dbReference type="NCBI Taxonomy" id="1608454"/>
    <lineage>
        <taxon>Eukaryota</taxon>
        <taxon>Metazoa</taxon>
        <taxon>Chordata</taxon>
        <taxon>Craniata</taxon>
        <taxon>Vertebrata</taxon>
        <taxon>Euteleostomi</taxon>
        <taxon>Actinopterygii</taxon>
        <taxon>Neopterygii</taxon>
        <taxon>Teleostei</taxon>
        <taxon>Ostariophysi</taxon>
        <taxon>Cypriniformes</taxon>
        <taxon>Cyprinidae</taxon>
        <taxon>Cyprininae</taxon>
        <taxon>Sinocyclocheilus</taxon>
    </lineage>
</organism>
<dbReference type="Proteomes" id="UP000472260">
    <property type="component" value="Unassembled WGS sequence"/>
</dbReference>
<dbReference type="GO" id="GO:0051959">
    <property type="term" value="F:dynein light intermediate chain binding"/>
    <property type="evidence" value="ECO:0007669"/>
    <property type="project" value="TreeGrafter"/>
</dbReference>
<dbReference type="GO" id="GO:0005813">
    <property type="term" value="C:centrosome"/>
    <property type="evidence" value="ECO:0007669"/>
    <property type="project" value="TreeGrafter"/>
</dbReference>
<dbReference type="GO" id="GO:0008017">
    <property type="term" value="F:microtubule binding"/>
    <property type="evidence" value="ECO:0007669"/>
    <property type="project" value="TreeGrafter"/>
</dbReference>
<dbReference type="PANTHER" id="PTHR18947:SF30">
    <property type="entry name" value="GIRDIN"/>
    <property type="match status" value="1"/>
</dbReference>